<dbReference type="SUPFAM" id="SSF47413">
    <property type="entry name" value="lambda repressor-like DNA-binding domains"/>
    <property type="match status" value="1"/>
</dbReference>
<dbReference type="Gene3D" id="3.40.50.2300">
    <property type="match status" value="2"/>
</dbReference>
<dbReference type="GO" id="GO:0000976">
    <property type="term" value="F:transcription cis-regulatory region binding"/>
    <property type="evidence" value="ECO:0007669"/>
    <property type="project" value="TreeGrafter"/>
</dbReference>
<name>A0A1I0DEN9_9FIRM</name>
<keyword evidence="1" id="KW-0805">Transcription regulation</keyword>
<dbReference type="RefSeq" id="WP_092478096.1">
    <property type="nucleotide sequence ID" value="NZ_FOHN01000014.1"/>
</dbReference>
<dbReference type="EMBL" id="FOHN01000014">
    <property type="protein sequence ID" value="SET30493.1"/>
    <property type="molecule type" value="Genomic_DNA"/>
</dbReference>
<dbReference type="Gene3D" id="1.10.260.40">
    <property type="entry name" value="lambda repressor-like DNA-binding domains"/>
    <property type="match status" value="1"/>
</dbReference>
<dbReference type="Pfam" id="PF13377">
    <property type="entry name" value="Peripla_BP_3"/>
    <property type="match status" value="1"/>
</dbReference>
<keyword evidence="7" id="KW-1185">Reference proteome</keyword>
<dbReference type="PANTHER" id="PTHR30146:SF154">
    <property type="entry name" value="TRANSCRIPTION REGULATOR, MEMBER OF GALR FAMILY"/>
    <property type="match status" value="1"/>
</dbReference>
<feature type="domain" description="HTH lacI-type" evidence="4">
    <location>
        <begin position="11"/>
        <end position="65"/>
    </location>
</feature>
<sequence length="337" mass="37349">MEEKLQNKENMTISDVAEALGVSKTTVSRAISGKGRVGATTRNKVLSYIEKHNYKPSTVAKGLAQSRTYNICVTIPSDCGVSEQLFFQSVVAGMCNYLALRDYDVVVASISDMDISNLKRIVSNHKVDGVIVSRTYRNGIIVEYLKESHIPFVTLGLCNDKEVAQIDCDHREGCKELTSLLLMRGMKKIGLIGGDTRHMVTQSRYQGYLDAFKELGLEADQQLIYENSITAVLVENAVEELMVQQADCILCMDDSICNFVLHKCSHDGIIIPEDLKVASFFNSSILENHRPAITCLNFDNNEEGVIAAKTILDLLDGKEVPNVKKLGYQVIINNSTK</sequence>
<dbReference type="PROSITE" id="PS50932">
    <property type="entry name" value="HTH_LACI_2"/>
    <property type="match status" value="1"/>
</dbReference>
<dbReference type="SUPFAM" id="SSF53822">
    <property type="entry name" value="Periplasmic binding protein-like I"/>
    <property type="match status" value="1"/>
</dbReference>
<dbReference type="InterPro" id="IPR001387">
    <property type="entry name" value="Cro/C1-type_HTH"/>
</dbReference>
<dbReference type="SMART" id="SM00354">
    <property type="entry name" value="HTH_LACI"/>
    <property type="match status" value="1"/>
</dbReference>
<keyword evidence="2" id="KW-0238">DNA-binding</keyword>
<proteinExistence type="predicted"/>
<dbReference type="Proteomes" id="UP000199800">
    <property type="component" value="Unassembled WGS sequence"/>
</dbReference>
<dbReference type="InterPro" id="IPR046335">
    <property type="entry name" value="LacI/GalR-like_sensor"/>
</dbReference>
<evidence type="ECO:0000256" key="3">
    <source>
        <dbReference type="ARBA" id="ARBA00023163"/>
    </source>
</evidence>
<dbReference type="InterPro" id="IPR028082">
    <property type="entry name" value="Peripla_BP_I"/>
</dbReference>
<keyword evidence="3" id="KW-0804">Transcription</keyword>
<reference evidence="6 7" key="1">
    <citation type="submission" date="2016-10" db="EMBL/GenBank/DDBJ databases">
        <authorList>
            <person name="de Groot N.N."/>
        </authorList>
    </citation>
    <scope>NUCLEOTIDE SEQUENCE [LARGE SCALE GENOMIC DNA]</scope>
    <source>
        <strain evidence="6 7">DSM 1801</strain>
    </source>
</reference>
<dbReference type="Pfam" id="PF00356">
    <property type="entry name" value="LacI"/>
    <property type="match status" value="1"/>
</dbReference>
<dbReference type="GO" id="GO:0003700">
    <property type="term" value="F:DNA-binding transcription factor activity"/>
    <property type="evidence" value="ECO:0007669"/>
    <property type="project" value="TreeGrafter"/>
</dbReference>
<dbReference type="CDD" id="cd01392">
    <property type="entry name" value="HTH_LacI"/>
    <property type="match status" value="1"/>
</dbReference>
<dbReference type="AlphaFoldDB" id="A0A1I0DEN9"/>
<evidence type="ECO:0000259" key="4">
    <source>
        <dbReference type="PROSITE" id="PS50932"/>
    </source>
</evidence>
<protein>
    <submittedName>
        <fullName evidence="6">Transcriptional regulator, LacI family</fullName>
    </submittedName>
</protein>
<gene>
    <name evidence="6" type="ORF">SAMN04487772_11425</name>
</gene>
<evidence type="ECO:0000313" key="7">
    <source>
        <dbReference type="Proteomes" id="UP000199800"/>
    </source>
</evidence>
<dbReference type="PANTHER" id="PTHR30146">
    <property type="entry name" value="LACI-RELATED TRANSCRIPTIONAL REPRESSOR"/>
    <property type="match status" value="1"/>
</dbReference>
<dbReference type="InterPro" id="IPR010982">
    <property type="entry name" value="Lambda_DNA-bd_dom_sf"/>
</dbReference>
<evidence type="ECO:0000256" key="1">
    <source>
        <dbReference type="ARBA" id="ARBA00023015"/>
    </source>
</evidence>
<evidence type="ECO:0000259" key="5">
    <source>
        <dbReference type="PROSITE" id="PS50943"/>
    </source>
</evidence>
<evidence type="ECO:0000256" key="2">
    <source>
        <dbReference type="ARBA" id="ARBA00023125"/>
    </source>
</evidence>
<evidence type="ECO:0000313" key="6">
    <source>
        <dbReference type="EMBL" id="SET30493.1"/>
    </source>
</evidence>
<dbReference type="PROSITE" id="PS50943">
    <property type="entry name" value="HTH_CROC1"/>
    <property type="match status" value="1"/>
</dbReference>
<dbReference type="STRING" id="29364.SAMN04487772_11425"/>
<accession>A0A1I0DEN9</accession>
<organism evidence="6 7">
    <name type="scientific">[Clostridium] polysaccharolyticum</name>
    <dbReference type="NCBI Taxonomy" id="29364"/>
    <lineage>
        <taxon>Bacteria</taxon>
        <taxon>Bacillati</taxon>
        <taxon>Bacillota</taxon>
        <taxon>Clostridia</taxon>
        <taxon>Lachnospirales</taxon>
        <taxon>Lachnospiraceae</taxon>
    </lineage>
</organism>
<dbReference type="OrthoDB" id="4810at2"/>
<feature type="domain" description="HTH cro/C1-type" evidence="5">
    <location>
        <begin position="7"/>
        <end position="41"/>
    </location>
</feature>
<dbReference type="InterPro" id="IPR000843">
    <property type="entry name" value="HTH_LacI"/>
</dbReference>